<feature type="transmembrane region" description="Helical" evidence="1">
    <location>
        <begin position="143"/>
        <end position="166"/>
    </location>
</feature>
<dbReference type="EMBL" id="RAPK01000006">
    <property type="protein sequence ID" value="RKD76366.1"/>
    <property type="molecule type" value="Genomic_DNA"/>
</dbReference>
<protein>
    <submittedName>
        <fullName evidence="2">Putative membrane protein YesL</fullName>
    </submittedName>
</protein>
<evidence type="ECO:0000313" key="2">
    <source>
        <dbReference type="EMBL" id="RKD76366.1"/>
    </source>
</evidence>
<dbReference type="Proteomes" id="UP000285120">
    <property type="component" value="Unassembled WGS sequence"/>
</dbReference>
<feature type="transmembrane region" description="Helical" evidence="1">
    <location>
        <begin position="20"/>
        <end position="49"/>
    </location>
</feature>
<evidence type="ECO:0000313" key="3">
    <source>
        <dbReference type="Proteomes" id="UP000285120"/>
    </source>
</evidence>
<keyword evidence="1" id="KW-1133">Transmembrane helix</keyword>
<gene>
    <name evidence="2" type="ORF">ATL39_0583</name>
</gene>
<keyword evidence="1" id="KW-0812">Transmembrane</keyword>
<feature type="transmembrane region" description="Helical" evidence="1">
    <location>
        <begin position="172"/>
        <end position="194"/>
    </location>
</feature>
<name>A0A419V8C2_9BACL</name>
<dbReference type="RefSeq" id="WP_120191776.1">
    <property type="nucleotide sequence ID" value="NZ_RAPK01000006.1"/>
</dbReference>
<evidence type="ECO:0000256" key="1">
    <source>
        <dbReference type="SAM" id="Phobius"/>
    </source>
</evidence>
<comment type="caution">
    <text evidence="2">The sequence shown here is derived from an EMBL/GenBank/DDBJ whole genome shotgun (WGS) entry which is preliminary data.</text>
</comment>
<organism evidence="2 3">
    <name type="scientific">Sinobaca qinghaiensis</name>
    <dbReference type="NCBI Taxonomy" id="342944"/>
    <lineage>
        <taxon>Bacteria</taxon>
        <taxon>Bacillati</taxon>
        <taxon>Bacillota</taxon>
        <taxon>Bacilli</taxon>
        <taxon>Bacillales</taxon>
        <taxon>Sporolactobacillaceae</taxon>
        <taxon>Sinobaca</taxon>
    </lineage>
</organism>
<reference evidence="2 3" key="1">
    <citation type="submission" date="2018-09" db="EMBL/GenBank/DDBJ databases">
        <title>Genomic Encyclopedia of Archaeal and Bacterial Type Strains, Phase II (KMG-II): from individual species to whole genera.</title>
        <authorList>
            <person name="Goeker M."/>
        </authorList>
    </citation>
    <scope>NUCLEOTIDE SEQUENCE [LARGE SCALE GENOMIC DNA]</scope>
    <source>
        <strain evidence="2 3">DSM 17008</strain>
    </source>
</reference>
<keyword evidence="1" id="KW-0472">Membrane</keyword>
<feature type="transmembrane region" description="Helical" evidence="1">
    <location>
        <begin position="79"/>
        <end position="98"/>
    </location>
</feature>
<dbReference type="Pfam" id="PF04854">
    <property type="entry name" value="DUF624"/>
    <property type="match status" value="1"/>
</dbReference>
<proteinExistence type="predicted"/>
<feature type="transmembrane region" description="Helical" evidence="1">
    <location>
        <begin position="110"/>
        <end position="131"/>
    </location>
</feature>
<accession>A0A419V8C2</accession>
<dbReference type="OrthoDB" id="2182676at2"/>
<dbReference type="AlphaFoldDB" id="A0A419V8C2"/>
<keyword evidence="3" id="KW-1185">Reference proteome</keyword>
<dbReference type="InterPro" id="IPR006938">
    <property type="entry name" value="DUF624"/>
</dbReference>
<sequence length="203" mass="22931">MNTFSGFIYSALEWITKFAYINVLWILFTLAGGIILGLYPATTALYAVVRDWLKGNTDAPVAASFFHFYKRDFIKSNKLGLFITALGLLVLLNLQYIQASPALTWIHIPLFAFVLLFILFICYVFPAFVHFDVTTRKVMHHAFLLLLVNPLHTAAMALMLAAAFFLMSLLPALLFIFGASVFAFITMWICFHMLQKVGRTNAS</sequence>